<dbReference type="InterPro" id="IPR029069">
    <property type="entry name" value="HotDog_dom_sf"/>
</dbReference>
<feature type="compositionally biased region" description="Basic and acidic residues" evidence="3">
    <location>
        <begin position="128"/>
        <end position="138"/>
    </location>
</feature>
<name>A0ABU7RT27_9ACTN</name>
<keyword evidence="6" id="KW-1185">Reference proteome</keyword>
<dbReference type="Pfam" id="PF22818">
    <property type="entry name" value="ApeI-like"/>
    <property type="match status" value="1"/>
</dbReference>
<gene>
    <name evidence="5" type="ORF">V1633_14340</name>
</gene>
<evidence type="ECO:0000256" key="1">
    <source>
        <dbReference type="ARBA" id="ARBA00009174"/>
    </source>
</evidence>
<dbReference type="SUPFAM" id="SSF54637">
    <property type="entry name" value="Thioesterase/thiol ester dehydrase-isomerase"/>
    <property type="match status" value="2"/>
</dbReference>
<dbReference type="Gene3D" id="3.10.129.10">
    <property type="entry name" value="Hotdog Thioesterase"/>
    <property type="match status" value="2"/>
</dbReference>
<organism evidence="5 6">
    <name type="scientific">Plantactinospora sonchi</name>
    <dbReference type="NCBI Taxonomy" id="1544735"/>
    <lineage>
        <taxon>Bacteria</taxon>
        <taxon>Bacillati</taxon>
        <taxon>Actinomycetota</taxon>
        <taxon>Actinomycetes</taxon>
        <taxon>Micromonosporales</taxon>
        <taxon>Micromonosporaceae</taxon>
        <taxon>Plantactinospora</taxon>
    </lineage>
</organism>
<dbReference type="RefSeq" id="WP_331214789.1">
    <property type="nucleotide sequence ID" value="NZ_JAZGQK010000012.1"/>
</dbReference>
<dbReference type="EMBL" id="JAZGQK010000012">
    <property type="protein sequence ID" value="MEE6259663.1"/>
    <property type="molecule type" value="Genomic_DNA"/>
</dbReference>
<evidence type="ECO:0000313" key="5">
    <source>
        <dbReference type="EMBL" id="MEE6259663.1"/>
    </source>
</evidence>
<dbReference type="Pfam" id="PF07977">
    <property type="entry name" value="FabA"/>
    <property type="match status" value="1"/>
</dbReference>
<evidence type="ECO:0000256" key="3">
    <source>
        <dbReference type="SAM" id="MobiDB-lite"/>
    </source>
</evidence>
<proteinExistence type="inferred from homology"/>
<reference evidence="5 6" key="1">
    <citation type="submission" date="2024-01" db="EMBL/GenBank/DDBJ databases">
        <title>Genome insights into Plantactinospora sonchi sp. nov.</title>
        <authorList>
            <person name="Wang L."/>
        </authorList>
    </citation>
    <scope>NUCLEOTIDE SEQUENCE [LARGE SCALE GENOMIC DNA]</scope>
    <source>
        <strain evidence="5 6">NEAU-QY2</strain>
    </source>
</reference>
<evidence type="ECO:0000256" key="2">
    <source>
        <dbReference type="ARBA" id="ARBA00023239"/>
    </source>
</evidence>
<accession>A0ABU7RT27</accession>
<dbReference type="PANTHER" id="PTHR30272:SF1">
    <property type="entry name" value="3-HYDROXYACYL-[ACYL-CARRIER-PROTEIN] DEHYDRATASE"/>
    <property type="match status" value="1"/>
</dbReference>
<keyword evidence="2" id="KW-0456">Lyase</keyword>
<feature type="region of interest" description="Disordered" evidence="3">
    <location>
        <begin position="115"/>
        <end position="142"/>
    </location>
</feature>
<comment type="similarity">
    <text evidence="1">Belongs to the thioester dehydratase family. FabZ subfamily.</text>
</comment>
<dbReference type="InterPro" id="IPR013114">
    <property type="entry name" value="FabA_FabZ"/>
</dbReference>
<dbReference type="PANTHER" id="PTHR30272">
    <property type="entry name" value="3-HYDROXYACYL-[ACYL-CARRIER-PROTEIN] DEHYDRATASE"/>
    <property type="match status" value="1"/>
</dbReference>
<dbReference type="Proteomes" id="UP001332243">
    <property type="component" value="Unassembled WGS sequence"/>
</dbReference>
<comment type="caution">
    <text evidence="5">The sequence shown here is derived from an EMBL/GenBank/DDBJ whole genome shotgun (WGS) entry which is preliminary data.</text>
</comment>
<evidence type="ECO:0000259" key="4">
    <source>
        <dbReference type="Pfam" id="PF22818"/>
    </source>
</evidence>
<evidence type="ECO:0000313" key="6">
    <source>
        <dbReference type="Proteomes" id="UP001332243"/>
    </source>
</evidence>
<dbReference type="InterPro" id="IPR054545">
    <property type="entry name" value="ApeI-like"/>
</dbReference>
<sequence length="304" mass="32216">MAVTVTARTSTTATGTVLIDPADPVFAGHYPGFPVLPGVYLIEFADQTLRGWLDADGSDGTVELAAVERCRFLRPVYPGDTLTVELTVDRTEDGLRCSAGARTATGPVADIRLRYRAAGADPDQPTGSDRRDADRSDEVAGLSAGPAQIRRIIPHRYPILLVDRVTEVVPGSRLTARKAITSAEPAYARMDETAGPGGYAYPVPLLIESWAQAAVLLAVWDTPNPDVLAGKVELAGAINNIRVAGPVQPGSVVEHRVELVRAVGDTSILAGETWCDGRLVLAVHHFVLALRSIDVLRPAAAATS</sequence>
<protein>
    <recommendedName>
        <fullName evidence="4">ApeI dehydratase-like domain-containing protein</fullName>
    </recommendedName>
</protein>
<feature type="domain" description="ApeI dehydratase-like" evidence="4">
    <location>
        <begin position="9"/>
        <end position="95"/>
    </location>
</feature>